<keyword evidence="13" id="KW-0325">Glycoprotein</keyword>
<evidence type="ECO:0000256" key="9">
    <source>
        <dbReference type="ARBA" id="ARBA00022989"/>
    </source>
</evidence>
<feature type="disulfide bond" evidence="14">
    <location>
        <begin position="90"/>
        <end position="102"/>
    </location>
</feature>
<dbReference type="SMART" id="SM00192">
    <property type="entry name" value="LDLa"/>
    <property type="match status" value="2"/>
</dbReference>
<dbReference type="GO" id="GO:0005886">
    <property type="term" value="C:plasma membrane"/>
    <property type="evidence" value="ECO:0007669"/>
    <property type="project" value="UniProtKB-SubCell"/>
</dbReference>
<dbReference type="Pfam" id="PF00057">
    <property type="entry name" value="Ldl_recept_a"/>
    <property type="match status" value="2"/>
</dbReference>
<dbReference type="GO" id="GO:0005576">
    <property type="term" value="C:extracellular region"/>
    <property type="evidence" value="ECO:0007669"/>
    <property type="project" value="UniProtKB-SubCell"/>
</dbReference>
<dbReference type="PRINTS" id="PR00261">
    <property type="entry name" value="LDLRECEPTOR"/>
</dbReference>
<dbReference type="AlphaFoldDB" id="A0AB34GLS0"/>
<dbReference type="PROSITE" id="PS50068">
    <property type="entry name" value="LDLRA_2"/>
    <property type="match status" value="2"/>
</dbReference>
<evidence type="ECO:0000256" key="2">
    <source>
        <dbReference type="ARBA" id="ARBA00004613"/>
    </source>
</evidence>
<evidence type="ECO:0000256" key="7">
    <source>
        <dbReference type="ARBA" id="ARBA00022692"/>
    </source>
</evidence>
<evidence type="ECO:0000256" key="1">
    <source>
        <dbReference type="ARBA" id="ARBA00004251"/>
    </source>
</evidence>
<comment type="caution">
    <text evidence="14">Lacks conserved residue(s) required for the propagation of feature annotation.</text>
</comment>
<keyword evidence="11 14" id="KW-1015">Disulfide bond</keyword>
<dbReference type="GO" id="GO:0006897">
    <property type="term" value="P:endocytosis"/>
    <property type="evidence" value="ECO:0007669"/>
    <property type="project" value="UniProtKB-KW"/>
</dbReference>
<keyword evidence="16" id="KW-1185">Reference proteome</keyword>
<dbReference type="SUPFAM" id="SSF57424">
    <property type="entry name" value="LDL receptor-like module"/>
    <property type="match status" value="2"/>
</dbReference>
<dbReference type="FunFam" id="4.10.400.10:FF:000138">
    <property type="entry name" value="Low-density lipoprotein receptor-related protein 8"/>
    <property type="match status" value="1"/>
</dbReference>
<evidence type="ECO:0000313" key="16">
    <source>
        <dbReference type="Proteomes" id="UP001159641"/>
    </source>
</evidence>
<gene>
    <name evidence="15" type="ORF">J1605_012534</name>
</gene>
<evidence type="ECO:0000256" key="4">
    <source>
        <dbReference type="ARBA" id="ARBA00022525"/>
    </source>
</evidence>
<keyword evidence="6" id="KW-0254">Endocytosis</keyword>
<keyword evidence="8" id="KW-0677">Repeat</keyword>
<evidence type="ECO:0000256" key="8">
    <source>
        <dbReference type="ARBA" id="ARBA00022737"/>
    </source>
</evidence>
<dbReference type="InterPro" id="IPR002172">
    <property type="entry name" value="LDrepeatLR_classA_rpt"/>
</dbReference>
<sequence>MSSQAAELHLGTDGQGGHSLEGLLRALSSQRGGSNRAQRGLAVLRSLLVAEPGWNETWSLEPGSQPAEELSLFPLGLVMGEQGLEAKKTCADSDFTCDDGHCIRERWKCDGEEECPDGSDESEATCTKQVCPAEKLSCGPTSHKCVPASWRCDGEKDCESGVDEDGCATSSVHTTPTHCRELLCARPSEQKWISLRAHPHAVCGHGADREGHKTQTPEQAVKGTRKESGGGWKLAKQGSTKCVMKEVEFGPLKDANSSLRYTETVVGNRWAPSRWNSLGKGQEVGKCTNGPVCDVKLEHVRE</sequence>
<keyword evidence="3" id="KW-1003">Cell membrane</keyword>
<dbReference type="InterPro" id="IPR050685">
    <property type="entry name" value="LDLR"/>
</dbReference>
<keyword evidence="4" id="KW-0964">Secreted</keyword>
<dbReference type="Proteomes" id="UP001159641">
    <property type="component" value="Unassembled WGS sequence"/>
</dbReference>
<dbReference type="InterPro" id="IPR023415">
    <property type="entry name" value="LDLR_class-A_CS"/>
</dbReference>
<evidence type="ECO:0000256" key="13">
    <source>
        <dbReference type="ARBA" id="ARBA00023180"/>
    </source>
</evidence>
<evidence type="ECO:0000256" key="12">
    <source>
        <dbReference type="ARBA" id="ARBA00023170"/>
    </source>
</evidence>
<evidence type="ECO:0000313" key="15">
    <source>
        <dbReference type="EMBL" id="KAJ8779650.1"/>
    </source>
</evidence>
<dbReference type="Gene3D" id="4.10.400.10">
    <property type="entry name" value="Low-density Lipoprotein Receptor"/>
    <property type="match status" value="2"/>
</dbReference>
<dbReference type="PANTHER" id="PTHR24270">
    <property type="entry name" value="LOW-DENSITY LIPOPROTEIN RECEPTOR-RELATED"/>
    <property type="match status" value="1"/>
</dbReference>
<evidence type="ECO:0000256" key="5">
    <source>
        <dbReference type="ARBA" id="ARBA00022536"/>
    </source>
</evidence>
<name>A0AB34GLS0_ESCRO</name>
<dbReference type="InterPro" id="IPR036055">
    <property type="entry name" value="LDL_receptor-like_sf"/>
</dbReference>
<keyword evidence="12" id="KW-0675">Receptor</keyword>
<keyword evidence="10" id="KW-0472">Membrane</keyword>
<evidence type="ECO:0000256" key="10">
    <source>
        <dbReference type="ARBA" id="ARBA00023136"/>
    </source>
</evidence>
<dbReference type="EMBL" id="JAIQCJ010002214">
    <property type="protein sequence ID" value="KAJ8779650.1"/>
    <property type="molecule type" value="Genomic_DNA"/>
</dbReference>
<feature type="disulfide bond" evidence="14">
    <location>
        <begin position="152"/>
        <end position="167"/>
    </location>
</feature>
<protein>
    <recommendedName>
        <fullName evidence="17">Very low-density lipoprotein receptor</fullName>
    </recommendedName>
</protein>
<reference evidence="15 16" key="1">
    <citation type="submission" date="2022-11" db="EMBL/GenBank/DDBJ databases">
        <title>Whole genome sequence of Eschrichtius robustus ER-17-0199.</title>
        <authorList>
            <person name="Bruniche-Olsen A."/>
            <person name="Black A.N."/>
            <person name="Fields C.J."/>
            <person name="Walden K."/>
            <person name="Dewoody J.A."/>
        </authorList>
    </citation>
    <scope>NUCLEOTIDE SEQUENCE [LARGE SCALE GENOMIC DNA]</scope>
    <source>
        <strain evidence="15">ER-17-0199</strain>
        <tissue evidence="15">Blubber</tissue>
    </source>
</reference>
<proteinExistence type="predicted"/>
<organism evidence="15 16">
    <name type="scientific">Eschrichtius robustus</name>
    <name type="common">California gray whale</name>
    <name type="synonym">Eschrichtius gibbosus</name>
    <dbReference type="NCBI Taxonomy" id="9764"/>
    <lineage>
        <taxon>Eukaryota</taxon>
        <taxon>Metazoa</taxon>
        <taxon>Chordata</taxon>
        <taxon>Craniata</taxon>
        <taxon>Vertebrata</taxon>
        <taxon>Euteleostomi</taxon>
        <taxon>Mammalia</taxon>
        <taxon>Eutheria</taxon>
        <taxon>Laurasiatheria</taxon>
        <taxon>Artiodactyla</taxon>
        <taxon>Whippomorpha</taxon>
        <taxon>Cetacea</taxon>
        <taxon>Mysticeti</taxon>
        <taxon>Eschrichtiidae</taxon>
        <taxon>Eschrichtius</taxon>
    </lineage>
</organism>
<dbReference type="CDD" id="cd00112">
    <property type="entry name" value="LDLa"/>
    <property type="match status" value="2"/>
</dbReference>
<evidence type="ECO:0000256" key="14">
    <source>
        <dbReference type="PROSITE-ProRule" id="PRU00124"/>
    </source>
</evidence>
<keyword evidence="5" id="KW-0245">EGF-like domain</keyword>
<feature type="disulfide bond" evidence="14">
    <location>
        <begin position="97"/>
        <end position="115"/>
    </location>
</feature>
<comment type="caution">
    <text evidence="15">The sequence shown here is derived from an EMBL/GenBank/DDBJ whole genome shotgun (WGS) entry which is preliminary data.</text>
</comment>
<keyword evidence="7" id="KW-0812">Transmembrane</keyword>
<keyword evidence="9" id="KW-1133">Transmembrane helix</keyword>
<evidence type="ECO:0000256" key="6">
    <source>
        <dbReference type="ARBA" id="ARBA00022583"/>
    </source>
</evidence>
<dbReference type="FunFam" id="4.10.400.10:FF:000030">
    <property type="entry name" value="Sortilin related receptor 1"/>
    <property type="match status" value="1"/>
</dbReference>
<comment type="subcellular location">
    <subcellularLocation>
        <location evidence="1">Cell membrane</location>
        <topology evidence="1">Single-pass type I membrane protein</topology>
    </subcellularLocation>
    <subcellularLocation>
        <location evidence="2">Secreted</location>
    </subcellularLocation>
</comment>
<dbReference type="PROSITE" id="PS01209">
    <property type="entry name" value="LDLRA_1"/>
    <property type="match status" value="2"/>
</dbReference>
<evidence type="ECO:0008006" key="17">
    <source>
        <dbReference type="Google" id="ProtNLM"/>
    </source>
</evidence>
<evidence type="ECO:0000256" key="11">
    <source>
        <dbReference type="ARBA" id="ARBA00023157"/>
    </source>
</evidence>
<evidence type="ECO:0000256" key="3">
    <source>
        <dbReference type="ARBA" id="ARBA00022475"/>
    </source>
</evidence>
<accession>A0AB34GLS0</accession>